<dbReference type="EMBL" id="NFIE01000028">
    <property type="protein sequence ID" value="OUN84816.1"/>
    <property type="molecule type" value="Genomic_DNA"/>
</dbReference>
<dbReference type="GO" id="GO:0008933">
    <property type="term" value="F:peptidoglycan lytic transglycosylase activity"/>
    <property type="evidence" value="ECO:0007669"/>
    <property type="project" value="InterPro"/>
</dbReference>
<dbReference type="CDD" id="cd16896">
    <property type="entry name" value="LT_Slt70-like"/>
    <property type="match status" value="1"/>
</dbReference>
<dbReference type="SUPFAM" id="SSF53955">
    <property type="entry name" value="Lysozyme-like"/>
    <property type="match status" value="1"/>
</dbReference>
<evidence type="ECO:0000313" key="4">
    <source>
        <dbReference type="Proteomes" id="UP000195781"/>
    </source>
</evidence>
<dbReference type="OrthoDB" id="5244690at2"/>
<reference evidence="4" key="1">
    <citation type="submission" date="2017-04" db="EMBL/GenBank/DDBJ databases">
        <title>Function of individual gut microbiota members based on whole genome sequencing of pure cultures obtained from chicken caecum.</title>
        <authorList>
            <person name="Medvecky M."/>
            <person name="Cejkova D."/>
            <person name="Polansky O."/>
            <person name="Karasova D."/>
            <person name="Kubasova T."/>
            <person name="Cizek A."/>
            <person name="Rychlik I."/>
        </authorList>
    </citation>
    <scope>NUCLEOTIDE SEQUENCE [LARGE SCALE GENOMIC DNA]</scope>
    <source>
        <strain evidence="4">An5</strain>
    </source>
</reference>
<dbReference type="Proteomes" id="UP000195781">
    <property type="component" value="Unassembled WGS sequence"/>
</dbReference>
<dbReference type="InterPro" id="IPR023346">
    <property type="entry name" value="Lysozyme-like_dom_sf"/>
</dbReference>
<organism evidence="3 4">
    <name type="scientific">[Collinsella] massiliensis</name>
    <dbReference type="NCBI Taxonomy" id="1232426"/>
    <lineage>
        <taxon>Bacteria</taxon>
        <taxon>Bacillati</taxon>
        <taxon>Actinomycetota</taxon>
        <taxon>Coriobacteriia</taxon>
        <taxon>Coriobacteriales</taxon>
        <taxon>Coriobacteriaceae</taxon>
        <taxon>Enorma</taxon>
    </lineage>
</organism>
<dbReference type="InterPro" id="IPR008258">
    <property type="entry name" value="Transglycosylase_SLT_dom_1"/>
</dbReference>
<comment type="caution">
    <text evidence="3">The sequence shown here is derived from an EMBL/GenBank/DDBJ whole genome shotgun (WGS) entry which is preliminary data.</text>
</comment>
<name>A0A1Y3XGY5_9ACTN</name>
<evidence type="ECO:0000259" key="2">
    <source>
        <dbReference type="Pfam" id="PF01464"/>
    </source>
</evidence>
<dbReference type="PANTHER" id="PTHR37423">
    <property type="entry name" value="SOLUBLE LYTIC MUREIN TRANSGLYCOSYLASE-RELATED"/>
    <property type="match status" value="1"/>
</dbReference>
<dbReference type="PANTHER" id="PTHR37423:SF2">
    <property type="entry name" value="MEMBRANE-BOUND LYTIC MUREIN TRANSGLYCOSYLASE C"/>
    <property type="match status" value="1"/>
</dbReference>
<sequence length="195" mass="21525">MRKRLGAAGWLRALALIPACAFCLISVVFTYAPAPVVGTLYPLSYEDDIQSAAATYKIDPYLVAAVIETESNWNPEVRSSSGAEGLMQLLPVTAQDMIDKGYVDGDAYSVDDLFEPDVNIMFGCAYLRYLLDYYDGALDRAIAAYNAGIGNVEGWVEQDTALHNAITFPETQAYLVRVLNSYNRYEELYAGRFVA</sequence>
<dbReference type="AlphaFoldDB" id="A0A1Y3XGY5"/>
<feature type="domain" description="Transglycosylase SLT" evidence="2">
    <location>
        <begin position="49"/>
        <end position="162"/>
    </location>
</feature>
<dbReference type="GO" id="GO:0000270">
    <property type="term" value="P:peptidoglycan metabolic process"/>
    <property type="evidence" value="ECO:0007669"/>
    <property type="project" value="InterPro"/>
</dbReference>
<accession>A0A1Y3XGY5</accession>
<dbReference type="InterPro" id="IPR000189">
    <property type="entry name" value="Transglyc_AS"/>
</dbReference>
<protein>
    <recommendedName>
        <fullName evidence="2">Transglycosylase SLT domain-containing protein</fullName>
    </recommendedName>
</protein>
<proteinExistence type="inferred from homology"/>
<evidence type="ECO:0000256" key="1">
    <source>
        <dbReference type="ARBA" id="ARBA00007734"/>
    </source>
</evidence>
<dbReference type="Gene3D" id="1.10.530.10">
    <property type="match status" value="1"/>
</dbReference>
<dbReference type="PROSITE" id="PS00922">
    <property type="entry name" value="TRANSGLYCOSYLASE"/>
    <property type="match status" value="1"/>
</dbReference>
<evidence type="ECO:0000313" key="3">
    <source>
        <dbReference type="EMBL" id="OUN84816.1"/>
    </source>
</evidence>
<keyword evidence="4" id="KW-1185">Reference proteome</keyword>
<dbReference type="Pfam" id="PF01464">
    <property type="entry name" value="SLT"/>
    <property type="match status" value="1"/>
</dbReference>
<dbReference type="RefSeq" id="WP_094336045.1">
    <property type="nucleotide sequence ID" value="NZ_NFIE01000028.1"/>
</dbReference>
<gene>
    <name evidence="3" type="ORF">B5G02_09505</name>
</gene>
<dbReference type="GO" id="GO:0016020">
    <property type="term" value="C:membrane"/>
    <property type="evidence" value="ECO:0007669"/>
    <property type="project" value="InterPro"/>
</dbReference>
<comment type="similarity">
    <text evidence="1">Belongs to the transglycosylase Slt family.</text>
</comment>